<dbReference type="PANTHER" id="PTHR38339">
    <property type="entry name" value="TRANSGLUTAMINASE DOMAIN PROTEIN"/>
    <property type="match status" value="1"/>
</dbReference>
<protein>
    <recommendedName>
        <fullName evidence="1">Transglutaminase-like domain-containing protein</fullName>
    </recommendedName>
</protein>
<evidence type="ECO:0000259" key="1">
    <source>
        <dbReference type="SMART" id="SM00460"/>
    </source>
</evidence>
<evidence type="ECO:0000313" key="2">
    <source>
        <dbReference type="EMBL" id="VAX22292.1"/>
    </source>
</evidence>
<dbReference type="EMBL" id="UOGB01000233">
    <property type="protein sequence ID" value="VAX22292.1"/>
    <property type="molecule type" value="Genomic_DNA"/>
</dbReference>
<feature type="domain" description="Transglutaminase-like" evidence="1">
    <location>
        <begin position="199"/>
        <end position="266"/>
    </location>
</feature>
<accession>A0A3B1C2H2</accession>
<dbReference type="InterPro" id="IPR038765">
    <property type="entry name" value="Papain-like_cys_pep_sf"/>
</dbReference>
<dbReference type="Gene3D" id="3.10.620.30">
    <property type="match status" value="1"/>
</dbReference>
<dbReference type="SUPFAM" id="SSF54001">
    <property type="entry name" value="Cysteine proteinases"/>
    <property type="match status" value="1"/>
</dbReference>
<reference evidence="2" key="1">
    <citation type="submission" date="2018-06" db="EMBL/GenBank/DDBJ databases">
        <authorList>
            <person name="Zhirakovskaya E."/>
        </authorList>
    </citation>
    <scope>NUCLEOTIDE SEQUENCE</scope>
</reference>
<gene>
    <name evidence="2" type="ORF">MNBD_NITROSPINAE03-413</name>
</gene>
<dbReference type="PANTHER" id="PTHR38339:SF1">
    <property type="entry name" value="TRANSGLUTAMINASE-LIKE DOMAIN-CONTAINING PROTEIN"/>
    <property type="match status" value="1"/>
</dbReference>
<dbReference type="SMART" id="SM00460">
    <property type="entry name" value="TGc"/>
    <property type="match status" value="1"/>
</dbReference>
<dbReference type="InterPro" id="IPR002931">
    <property type="entry name" value="Transglutaminase-like"/>
</dbReference>
<organism evidence="2">
    <name type="scientific">hydrothermal vent metagenome</name>
    <dbReference type="NCBI Taxonomy" id="652676"/>
    <lineage>
        <taxon>unclassified sequences</taxon>
        <taxon>metagenomes</taxon>
        <taxon>ecological metagenomes</taxon>
    </lineage>
</organism>
<sequence>MWGRQYPTGFSLYCLLLALGISFFANVDSSQGALKNHSGVVTLKITINAPANSKDVRLWAPLPVSDNEQTISDVKIDGNFTSKTISRQNENGDYAIYAEWRKPVNDKRYLTITFNASAIERAKRDFPANESAIPSEMRKYLQSTKYTPTDGKVKEIADKIVKGKTSYAQQSRAVFDWVVKNTTRNPCVRGCGIGDVEVTLAKRGGKCVDISSVFVAVARAAGIPSREVFGLRIGKGSGVEDITGGHHCWAEYYIPGYGWVQTDPADVRKIMLKQNLSLDQAKEISDYYYNSVGPHRIVLGKGDRGIMLNPSQNDGPLNYFMYPYAEVDGKALEWLAAQKNLKYQITFTTVE</sequence>
<proteinExistence type="predicted"/>
<dbReference type="AlphaFoldDB" id="A0A3B1C2H2"/>
<name>A0A3B1C2H2_9ZZZZ</name>
<dbReference type="Pfam" id="PF01841">
    <property type="entry name" value="Transglut_core"/>
    <property type="match status" value="1"/>
</dbReference>